<gene>
    <name evidence="2" type="ORF">SAMN05216575_10473</name>
    <name evidence="1" type="ORF">SIM71_18320</name>
</gene>
<accession>A0A1G7G0A6</accession>
<evidence type="ECO:0000313" key="1">
    <source>
        <dbReference type="EMBL" id="MDX5994021.1"/>
    </source>
</evidence>
<proteinExistence type="predicted"/>
<reference evidence="2 3" key="1">
    <citation type="submission" date="2016-10" db="EMBL/GenBank/DDBJ databases">
        <authorList>
            <person name="de Groot N.N."/>
        </authorList>
    </citation>
    <scope>NUCLEOTIDE SEQUENCE [LARGE SCALE GENOMIC DNA]</scope>
    <source>
        <strain evidence="2 3">JCM 10630</strain>
    </source>
</reference>
<protein>
    <submittedName>
        <fullName evidence="2">Uncharacterized protein</fullName>
    </submittedName>
</protein>
<dbReference type="Proteomes" id="UP000182413">
    <property type="component" value="Unassembled WGS sequence"/>
</dbReference>
<dbReference type="EMBL" id="FNAE01000004">
    <property type="protein sequence ID" value="SDE81594.1"/>
    <property type="molecule type" value="Genomic_DNA"/>
</dbReference>
<dbReference type="RefSeq" id="WP_139202991.1">
    <property type="nucleotide sequence ID" value="NZ_CBCSET010000004.1"/>
</dbReference>
<sequence length="264" mass="29976">MSITLEEIPDGLSEHIHSWTKDSFEGAVEFIESWLDYALKKMYGKQKGLELKEKIQQRIRSGKITNDKINKYWKVIEDGDRDTRYLYPYLITLYFVAKAKAEDFHRKGLIAEAFSTTSLMSFCVGSLTENVETNIVGIPDYMEDPLRTKIANRAASATHAGSKIVQNIIANLILQESPDEGWPSKKAAATHVEKILIKQLYIPTPSSDGKEESYEPRPDLSFKLNLNATSLHERILKWMSAGKEGVGEINKAIQTTLRRKTNEH</sequence>
<keyword evidence="4" id="KW-1185">Reference proteome</keyword>
<reference evidence="1 4" key="2">
    <citation type="submission" date="2023-11" db="EMBL/GenBank/DDBJ databases">
        <title>MicrobeMod: A computational toolkit for identifying prokaryotic methylation and restriction-modification with nanopore sequencing.</title>
        <authorList>
            <person name="Crits-Christoph A."/>
            <person name="Kang S.C."/>
            <person name="Lee H."/>
            <person name="Ostrov N."/>
        </authorList>
    </citation>
    <scope>NUCLEOTIDE SEQUENCE [LARGE SCALE GENOMIC DNA]</scope>
    <source>
        <strain evidence="1 4">ATCC BAA-571</strain>
    </source>
</reference>
<evidence type="ECO:0000313" key="4">
    <source>
        <dbReference type="Proteomes" id="UP001278050"/>
    </source>
</evidence>
<evidence type="ECO:0000313" key="3">
    <source>
        <dbReference type="Proteomes" id="UP000182413"/>
    </source>
</evidence>
<evidence type="ECO:0000313" key="2">
    <source>
        <dbReference type="EMBL" id="SDE81594.1"/>
    </source>
</evidence>
<organism evidence="2 3">
    <name type="scientific">Ectopseudomonas alcaliphila</name>
    <dbReference type="NCBI Taxonomy" id="101564"/>
    <lineage>
        <taxon>Bacteria</taxon>
        <taxon>Pseudomonadati</taxon>
        <taxon>Pseudomonadota</taxon>
        <taxon>Gammaproteobacteria</taxon>
        <taxon>Pseudomonadales</taxon>
        <taxon>Pseudomonadaceae</taxon>
        <taxon>Ectopseudomonas</taxon>
    </lineage>
</organism>
<dbReference type="AlphaFoldDB" id="A0A1G7G0A6"/>
<name>A0A1G7G0A6_9GAMM</name>
<dbReference type="EMBL" id="JAWXXP010000001">
    <property type="protein sequence ID" value="MDX5994021.1"/>
    <property type="molecule type" value="Genomic_DNA"/>
</dbReference>
<dbReference type="Proteomes" id="UP001278050">
    <property type="component" value="Unassembled WGS sequence"/>
</dbReference>